<comment type="caution">
    <text evidence="1">The sequence shown here is derived from an EMBL/GenBank/DDBJ whole genome shotgun (WGS) entry which is preliminary data.</text>
</comment>
<reference evidence="1" key="1">
    <citation type="submission" date="2022-02" db="EMBL/GenBank/DDBJ databases">
        <title>Plant Genome Project.</title>
        <authorList>
            <person name="Zhang R.-G."/>
        </authorList>
    </citation>
    <scope>NUCLEOTIDE SEQUENCE</scope>
    <source>
        <strain evidence="1">AT1</strain>
    </source>
</reference>
<dbReference type="EMBL" id="CM046392">
    <property type="protein sequence ID" value="KAI8556820.1"/>
    <property type="molecule type" value="Genomic_DNA"/>
</dbReference>
<name>A0ACC0NU44_RHOML</name>
<keyword evidence="2" id="KW-1185">Reference proteome</keyword>
<gene>
    <name evidence="1" type="ORF">RHMOL_Rhmol05G0285200</name>
</gene>
<protein>
    <submittedName>
        <fullName evidence="1">Uncharacterized protein</fullName>
    </submittedName>
</protein>
<proteinExistence type="predicted"/>
<accession>A0ACC0NU44</accession>
<sequence>MNRLNRTLTIAVKLNRARAQTLLFASTPNLNLAKSRPISWSNWKSERWVWCS</sequence>
<dbReference type="Proteomes" id="UP001062846">
    <property type="component" value="Chromosome 5"/>
</dbReference>
<organism evidence="1 2">
    <name type="scientific">Rhododendron molle</name>
    <name type="common">Chinese azalea</name>
    <name type="synonym">Azalea mollis</name>
    <dbReference type="NCBI Taxonomy" id="49168"/>
    <lineage>
        <taxon>Eukaryota</taxon>
        <taxon>Viridiplantae</taxon>
        <taxon>Streptophyta</taxon>
        <taxon>Embryophyta</taxon>
        <taxon>Tracheophyta</taxon>
        <taxon>Spermatophyta</taxon>
        <taxon>Magnoliopsida</taxon>
        <taxon>eudicotyledons</taxon>
        <taxon>Gunneridae</taxon>
        <taxon>Pentapetalae</taxon>
        <taxon>asterids</taxon>
        <taxon>Ericales</taxon>
        <taxon>Ericaceae</taxon>
        <taxon>Ericoideae</taxon>
        <taxon>Rhodoreae</taxon>
        <taxon>Rhododendron</taxon>
    </lineage>
</organism>
<evidence type="ECO:0000313" key="2">
    <source>
        <dbReference type="Proteomes" id="UP001062846"/>
    </source>
</evidence>
<evidence type="ECO:0000313" key="1">
    <source>
        <dbReference type="EMBL" id="KAI8556820.1"/>
    </source>
</evidence>